<feature type="region of interest" description="Disordered" evidence="1">
    <location>
        <begin position="111"/>
        <end position="133"/>
    </location>
</feature>
<dbReference type="Gene3D" id="2.60.200.20">
    <property type="match status" value="1"/>
</dbReference>
<dbReference type="InterPro" id="IPR036457">
    <property type="entry name" value="PPM-type-like_dom_sf"/>
</dbReference>
<dbReference type="RefSeq" id="WP_347702930.1">
    <property type="nucleotide sequence ID" value="NZ_JBDPZD010000001.1"/>
</dbReference>
<evidence type="ECO:0000313" key="3">
    <source>
        <dbReference type="EMBL" id="MEO3690096.1"/>
    </source>
</evidence>
<keyword evidence="4" id="KW-1185">Reference proteome</keyword>
<dbReference type="Proteomes" id="UP001495147">
    <property type="component" value="Unassembled WGS sequence"/>
</dbReference>
<gene>
    <name evidence="3" type="ORF">ABDJ85_01360</name>
</gene>
<proteinExistence type="predicted"/>
<dbReference type="SUPFAM" id="SSF49879">
    <property type="entry name" value="SMAD/FHA domain"/>
    <property type="match status" value="1"/>
</dbReference>
<protein>
    <submittedName>
        <fullName evidence="3">FHA domain-containing protein</fullName>
    </submittedName>
</protein>
<dbReference type="InterPro" id="IPR050923">
    <property type="entry name" value="Cell_Proc_Reg/RNA_Proc"/>
</dbReference>
<dbReference type="PANTHER" id="PTHR23308">
    <property type="entry name" value="NUCLEAR INHIBITOR OF PROTEIN PHOSPHATASE-1"/>
    <property type="match status" value="1"/>
</dbReference>
<dbReference type="Pfam" id="PF00498">
    <property type="entry name" value="FHA"/>
    <property type="match status" value="1"/>
</dbReference>
<dbReference type="InterPro" id="IPR008984">
    <property type="entry name" value="SMAD_FHA_dom_sf"/>
</dbReference>
<dbReference type="EMBL" id="JBDPZD010000001">
    <property type="protein sequence ID" value="MEO3690096.1"/>
    <property type="molecule type" value="Genomic_DNA"/>
</dbReference>
<dbReference type="Gene3D" id="3.60.40.10">
    <property type="entry name" value="PPM-type phosphatase domain"/>
    <property type="match status" value="1"/>
</dbReference>
<accession>A0ABV0FW03</accession>
<dbReference type="InterPro" id="IPR000253">
    <property type="entry name" value="FHA_dom"/>
</dbReference>
<reference evidence="3 4" key="1">
    <citation type="submission" date="2024-05" db="EMBL/GenBank/DDBJ databases">
        <title>Roseateles sp. DJS-2-20 16S ribosomal RNA gene Genome sequencing and assembly.</title>
        <authorList>
            <person name="Woo H."/>
        </authorList>
    </citation>
    <scope>NUCLEOTIDE SEQUENCE [LARGE SCALE GENOMIC DNA]</scope>
    <source>
        <strain evidence="3 4">DJS-2-20</strain>
    </source>
</reference>
<dbReference type="Pfam" id="PF07228">
    <property type="entry name" value="SpoIIE"/>
    <property type="match status" value="1"/>
</dbReference>
<comment type="caution">
    <text evidence="3">The sequence shown here is derived from an EMBL/GenBank/DDBJ whole genome shotgun (WGS) entry which is preliminary data.</text>
</comment>
<evidence type="ECO:0000256" key="1">
    <source>
        <dbReference type="SAM" id="MobiDB-lite"/>
    </source>
</evidence>
<dbReference type="InterPro" id="IPR001932">
    <property type="entry name" value="PPM-type_phosphatase-like_dom"/>
</dbReference>
<dbReference type="PROSITE" id="PS50006">
    <property type="entry name" value="FHA_DOMAIN"/>
    <property type="match status" value="1"/>
</dbReference>
<feature type="domain" description="FHA" evidence="2">
    <location>
        <begin position="36"/>
        <end position="86"/>
    </location>
</feature>
<dbReference type="CDD" id="cd00060">
    <property type="entry name" value="FHA"/>
    <property type="match status" value="1"/>
</dbReference>
<name>A0ABV0FW03_9BURK</name>
<evidence type="ECO:0000313" key="4">
    <source>
        <dbReference type="Proteomes" id="UP001495147"/>
    </source>
</evidence>
<dbReference type="SMART" id="SM00240">
    <property type="entry name" value="FHA"/>
    <property type="match status" value="1"/>
</dbReference>
<evidence type="ECO:0000259" key="2">
    <source>
        <dbReference type="PROSITE" id="PS50006"/>
    </source>
</evidence>
<sequence>MLTDAVPPPPSSGHVLVELDGTQAGRRVDIPLGPPFIIGRRASADLVLADLMVSGIHGRLEALADGELRYTDFKSTNGSFVNGRRIQGSVDLPPGAVLKLGSHRFRHERIAPAGDRSLADTQPLPLTTSHSDEPQSFDLLTSLHPAEPARGAAVGCFQLADERWAVYVMQGRESVSTAEITVSWLHRAFNAGESMLVASDLLVAWQSALALDHGDPAGPPLLWCAVVDERTRTLTWAGFDAPPALLRTPDGEMHRLENSGTCASLREQLAAGAGALRVQAGTRLYAFNAGAFAVSPRGGQPWSLDDFEATIACLHAGRGPTPDEVFAALRRIDPALPHRDDFALMSLAFPES</sequence>
<organism evidence="3 4">
    <name type="scientific">Roseateles paludis</name>
    <dbReference type="NCBI Taxonomy" id="3145238"/>
    <lineage>
        <taxon>Bacteria</taxon>
        <taxon>Pseudomonadati</taxon>
        <taxon>Pseudomonadota</taxon>
        <taxon>Betaproteobacteria</taxon>
        <taxon>Burkholderiales</taxon>
        <taxon>Sphaerotilaceae</taxon>
        <taxon>Roseateles</taxon>
    </lineage>
</organism>